<dbReference type="GO" id="GO:0005886">
    <property type="term" value="C:plasma membrane"/>
    <property type="evidence" value="ECO:0007669"/>
    <property type="project" value="UniProtKB-SubCell"/>
</dbReference>
<protein>
    <submittedName>
        <fullName evidence="11">Branched-chain amino acid transport system II carrier protein</fullName>
    </submittedName>
</protein>
<keyword evidence="8 9" id="KW-0472">Membrane</keyword>
<evidence type="ECO:0000256" key="4">
    <source>
        <dbReference type="ARBA" id="ARBA00022475"/>
    </source>
</evidence>
<accession>A0AAE9SJK6</accession>
<comment type="similarity">
    <text evidence="2">Belongs to the branched chain amino acid transporter family.</text>
</comment>
<evidence type="ECO:0000313" key="12">
    <source>
        <dbReference type="Proteomes" id="UP001058682"/>
    </source>
</evidence>
<feature type="transmembrane region" description="Helical" evidence="9">
    <location>
        <begin position="145"/>
        <end position="166"/>
    </location>
</feature>
<feature type="transmembrane region" description="Helical" evidence="9">
    <location>
        <begin position="219"/>
        <end position="243"/>
    </location>
</feature>
<dbReference type="Pfam" id="PF05525">
    <property type="entry name" value="Branch_AA_trans"/>
    <property type="match status" value="1"/>
</dbReference>
<dbReference type="RefSeq" id="WP_255806294.1">
    <property type="nucleotide sequence ID" value="NZ_CP038802.1"/>
</dbReference>
<keyword evidence="4" id="KW-1003">Cell membrane</keyword>
<keyword evidence="6" id="KW-0029">Amino-acid transport</keyword>
<dbReference type="Proteomes" id="UP001058682">
    <property type="component" value="Chromosome"/>
</dbReference>
<gene>
    <name evidence="11" type="primary">brnQ</name>
    <name evidence="11" type="ORF">E4N74_04295</name>
    <name evidence="10" type="ORF">E4N76_05190</name>
</gene>
<feature type="transmembrane region" description="Helical" evidence="9">
    <location>
        <begin position="362"/>
        <end position="381"/>
    </location>
</feature>
<sequence length="463" mass="49879">MSKKTNDIIVIGFALFAMFLGAGNLIFPPTLGHLSGKDWGFSLLGFLVTGVGMPVLGIISMGKCDGHLSNFTKNINQLFGTFFIIFVMLIIGPLFAIPRTAATTYEIAIRPNFGISSVLSSFIFFAITLFFVLTPNNVIDRVGKFLTPALIAVLGLLVIKGFITPIGRPSDPSVDKIFLRGFKEGYQTMDALGSMILATIVISSITAKGYTEKKSLLKMTIWTGLIACIGLGLVYGGLVYVGATGSAVLPDNLSRTEIVVQSSEILWGRGGRIVLGLAIGLACLTTSIGLTATAGEYFSKRFKDDISYRATVIIICVVSFFLSNFGVDNIISIAGPILEVIYPVAIVLIVLNLFAEFIPNKYFFHGAVIGTLSISILQGWVAAQELINNLLIKLEAFPAMDQVALSFNTTINVLKTLPFEGIGFPWLLPALGASLLFGFGYIIMKKTETAPSMKEESGENKDE</sequence>
<dbReference type="Proteomes" id="UP001059401">
    <property type="component" value="Chromosome"/>
</dbReference>
<keyword evidence="7 9" id="KW-1133">Transmembrane helix</keyword>
<feature type="transmembrane region" description="Helical" evidence="9">
    <location>
        <begin position="333"/>
        <end position="355"/>
    </location>
</feature>
<evidence type="ECO:0000256" key="7">
    <source>
        <dbReference type="ARBA" id="ARBA00022989"/>
    </source>
</evidence>
<dbReference type="InterPro" id="IPR004685">
    <property type="entry name" value="Brnchd-chn_aa_trnsp_Livcs"/>
</dbReference>
<evidence type="ECO:0000313" key="10">
    <source>
        <dbReference type="EMBL" id="UTY28451.1"/>
    </source>
</evidence>
<feature type="transmembrane region" description="Helical" evidence="9">
    <location>
        <begin position="424"/>
        <end position="444"/>
    </location>
</feature>
<evidence type="ECO:0000256" key="3">
    <source>
        <dbReference type="ARBA" id="ARBA00022448"/>
    </source>
</evidence>
<comment type="subcellular location">
    <subcellularLocation>
        <location evidence="1">Cell membrane</location>
        <topology evidence="1">Multi-pass membrane protein</topology>
    </subcellularLocation>
</comment>
<dbReference type="GO" id="GO:0015190">
    <property type="term" value="F:L-leucine transmembrane transporter activity"/>
    <property type="evidence" value="ECO:0007669"/>
    <property type="project" value="TreeGrafter"/>
</dbReference>
<organism evidence="11 12">
    <name type="scientific">Treponema putidum</name>
    <dbReference type="NCBI Taxonomy" id="221027"/>
    <lineage>
        <taxon>Bacteria</taxon>
        <taxon>Pseudomonadati</taxon>
        <taxon>Spirochaetota</taxon>
        <taxon>Spirochaetia</taxon>
        <taxon>Spirochaetales</taxon>
        <taxon>Treponemataceae</taxon>
        <taxon>Treponema</taxon>
    </lineage>
</organism>
<dbReference type="GO" id="GO:0005304">
    <property type="term" value="F:L-valine transmembrane transporter activity"/>
    <property type="evidence" value="ECO:0007669"/>
    <property type="project" value="TreeGrafter"/>
</dbReference>
<dbReference type="GO" id="GO:0015818">
    <property type="term" value="P:isoleucine transport"/>
    <property type="evidence" value="ECO:0007669"/>
    <property type="project" value="TreeGrafter"/>
</dbReference>
<dbReference type="EMBL" id="CP038804">
    <property type="protein sequence ID" value="UTY33317.1"/>
    <property type="molecule type" value="Genomic_DNA"/>
</dbReference>
<evidence type="ECO:0000313" key="13">
    <source>
        <dbReference type="Proteomes" id="UP001059401"/>
    </source>
</evidence>
<keyword evidence="5 9" id="KW-0812">Transmembrane</keyword>
<feature type="transmembrane region" description="Helical" evidence="9">
    <location>
        <begin position="39"/>
        <end position="59"/>
    </location>
</feature>
<feature type="transmembrane region" description="Helical" evidence="9">
    <location>
        <begin position="7"/>
        <end position="27"/>
    </location>
</feature>
<reference evidence="11" key="1">
    <citation type="submission" date="2019-04" db="EMBL/GenBank/DDBJ databases">
        <title>Whole genome sequencing of oral phylogroup 2 treponemes.</title>
        <authorList>
            <person name="Chan Y."/>
            <person name="Zeng H.H."/>
            <person name="Yu X.L."/>
            <person name="Leung W.K."/>
            <person name="Watt R.M."/>
        </authorList>
    </citation>
    <scope>NUCLEOTIDE SEQUENCE</scope>
    <source>
        <strain evidence="11">OMZ 835</strain>
        <strain evidence="10">OMZ 847</strain>
    </source>
</reference>
<feature type="transmembrane region" description="Helical" evidence="9">
    <location>
        <begin position="306"/>
        <end position="327"/>
    </location>
</feature>
<keyword evidence="13" id="KW-1185">Reference proteome</keyword>
<evidence type="ECO:0000256" key="6">
    <source>
        <dbReference type="ARBA" id="ARBA00022970"/>
    </source>
</evidence>
<dbReference type="EMBL" id="CP038802">
    <property type="protein sequence ID" value="UTY28451.1"/>
    <property type="molecule type" value="Genomic_DNA"/>
</dbReference>
<dbReference type="GO" id="GO:0015820">
    <property type="term" value="P:L-leucine transport"/>
    <property type="evidence" value="ECO:0007669"/>
    <property type="project" value="TreeGrafter"/>
</dbReference>
<dbReference type="NCBIfam" id="TIGR00796">
    <property type="entry name" value="livcs"/>
    <property type="match status" value="1"/>
</dbReference>
<feature type="transmembrane region" description="Helical" evidence="9">
    <location>
        <begin position="79"/>
        <end position="101"/>
    </location>
</feature>
<evidence type="ECO:0000313" key="11">
    <source>
        <dbReference type="EMBL" id="UTY33317.1"/>
    </source>
</evidence>
<dbReference type="GO" id="GO:0015188">
    <property type="term" value="F:L-isoleucine transmembrane transporter activity"/>
    <property type="evidence" value="ECO:0007669"/>
    <property type="project" value="TreeGrafter"/>
</dbReference>
<dbReference type="PANTHER" id="PTHR30588:SF0">
    <property type="entry name" value="BRANCHED-CHAIN AMINO ACID PERMEASE BRNQ"/>
    <property type="match status" value="1"/>
</dbReference>
<keyword evidence="3" id="KW-0813">Transport</keyword>
<evidence type="ECO:0000256" key="8">
    <source>
        <dbReference type="ARBA" id="ARBA00023136"/>
    </source>
</evidence>
<feature type="transmembrane region" description="Helical" evidence="9">
    <location>
        <begin position="186"/>
        <end position="207"/>
    </location>
</feature>
<evidence type="ECO:0000256" key="1">
    <source>
        <dbReference type="ARBA" id="ARBA00004651"/>
    </source>
</evidence>
<feature type="transmembrane region" description="Helical" evidence="9">
    <location>
        <begin position="273"/>
        <end position="294"/>
    </location>
</feature>
<feature type="transmembrane region" description="Helical" evidence="9">
    <location>
        <begin position="113"/>
        <end position="133"/>
    </location>
</feature>
<dbReference type="PANTHER" id="PTHR30588">
    <property type="entry name" value="BRANCHED-CHAIN AMINO ACID TRANSPORT SYSTEM 2 CARRIER PROTEIN"/>
    <property type="match status" value="1"/>
</dbReference>
<proteinExistence type="inferred from homology"/>
<evidence type="ECO:0000256" key="5">
    <source>
        <dbReference type="ARBA" id="ARBA00022692"/>
    </source>
</evidence>
<evidence type="ECO:0000256" key="9">
    <source>
        <dbReference type="SAM" id="Phobius"/>
    </source>
</evidence>
<dbReference type="AlphaFoldDB" id="A0AAE9SJK6"/>
<evidence type="ECO:0000256" key="2">
    <source>
        <dbReference type="ARBA" id="ARBA00008540"/>
    </source>
</evidence>
<name>A0AAE9SJK6_9SPIR</name>